<dbReference type="PIRSF" id="PIRSF037226">
    <property type="entry name" value="Amidohydrolase_ACY1L2_prd"/>
    <property type="match status" value="1"/>
</dbReference>
<dbReference type="EMBL" id="BAABGL010000001">
    <property type="protein sequence ID" value="GAA4382222.1"/>
    <property type="molecule type" value="Genomic_DNA"/>
</dbReference>
<dbReference type="CDD" id="cd03887">
    <property type="entry name" value="M20_Acy1L2"/>
    <property type="match status" value="1"/>
</dbReference>
<proteinExistence type="inferred from homology"/>
<evidence type="ECO:0000313" key="3">
    <source>
        <dbReference type="EMBL" id="GAA4382222.1"/>
    </source>
</evidence>
<keyword evidence="4" id="KW-1185">Reference proteome</keyword>
<dbReference type="InterPro" id="IPR002933">
    <property type="entry name" value="Peptidase_M20"/>
</dbReference>
<dbReference type="InterPro" id="IPR017144">
    <property type="entry name" value="Xaa-Arg_dipeptidase"/>
</dbReference>
<evidence type="ECO:0000259" key="2">
    <source>
        <dbReference type="Pfam" id="PF07687"/>
    </source>
</evidence>
<dbReference type="SUPFAM" id="SSF55031">
    <property type="entry name" value="Bacterial exopeptidase dimerisation domain"/>
    <property type="match status" value="1"/>
</dbReference>
<dbReference type="Gene3D" id="3.30.70.360">
    <property type="match status" value="1"/>
</dbReference>
<dbReference type="InterPro" id="IPR036264">
    <property type="entry name" value="Bact_exopeptidase_dim_dom"/>
</dbReference>
<evidence type="ECO:0000256" key="1">
    <source>
        <dbReference type="PIRNR" id="PIRNR037226"/>
    </source>
</evidence>
<comment type="caution">
    <text evidence="3">The sequence shown here is derived from an EMBL/GenBank/DDBJ whole genome shotgun (WGS) entry which is preliminary data.</text>
</comment>
<comment type="similarity">
    <text evidence="1">Belongs to the peptidase M20A family.</text>
</comment>
<dbReference type="PANTHER" id="PTHR30575">
    <property type="entry name" value="PEPTIDASE M20"/>
    <property type="match status" value="1"/>
</dbReference>
<sequence>MSDRAEPTRPSTLYLDAMRAETEARARAAGPPHSVHTGAPVSLLHRLRAALEGRRERLVALSHAVHRTAEVAFEEHRSVRLLEGVLAGAGVSAEIGVHGLDTALEAGWGSADTGRTVALLAEYDALPGIGHACGHNVIAASAVGAFLAVVDVMRGTDPATPLPGRVVLLGTPAEEGRTGKEIMARHGAFAGIDAALMLHPSGTDAAEQTWLGRRTLDVTFRGIAAHASAQPFMGRNALDAAALMYQGIGLLRQQMLPVDRVHASIPDGGDRPSIITESARVSVYVRSAYPQTLRELSARVEDIARGAALMTGCGVEVGWDANPPSLPVRASSELAARWAVHEQARGRQPVPAGIVPDTLAASTDFGNVSWRMPGIHPTIAIADADVAWHTRAFADAAASPRADAAVVDGAYGLAATALDYLCDDALAAAVERDFTAGGGAIDVPRYFD</sequence>
<gene>
    <name evidence="3" type="ORF">GCM10023167_00420</name>
</gene>
<dbReference type="PANTHER" id="PTHR30575:SF0">
    <property type="entry name" value="XAA-ARG DIPEPTIDASE"/>
    <property type="match status" value="1"/>
</dbReference>
<evidence type="ECO:0000313" key="4">
    <source>
        <dbReference type="Proteomes" id="UP001500642"/>
    </source>
</evidence>
<dbReference type="Pfam" id="PF07687">
    <property type="entry name" value="M20_dimer"/>
    <property type="match status" value="1"/>
</dbReference>
<reference evidence="4" key="1">
    <citation type="journal article" date="2019" name="Int. J. Syst. Evol. Microbiol.">
        <title>The Global Catalogue of Microorganisms (GCM) 10K type strain sequencing project: providing services to taxonomists for standard genome sequencing and annotation.</title>
        <authorList>
            <consortium name="The Broad Institute Genomics Platform"/>
            <consortium name="The Broad Institute Genome Sequencing Center for Infectious Disease"/>
            <person name="Wu L."/>
            <person name="Ma J."/>
        </authorList>
    </citation>
    <scope>NUCLEOTIDE SEQUENCE [LARGE SCALE GENOMIC DNA]</scope>
    <source>
        <strain evidence="4">JCM 17808</strain>
    </source>
</reference>
<dbReference type="SUPFAM" id="SSF53187">
    <property type="entry name" value="Zn-dependent exopeptidases"/>
    <property type="match status" value="1"/>
</dbReference>
<dbReference type="InterPro" id="IPR017439">
    <property type="entry name" value="Amidohydrolase"/>
</dbReference>
<protein>
    <recommendedName>
        <fullName evidence="1">Peptidase M20 domain-containing protein 2</fullName>
    </recommendedName>
</protein>
<dbReference type="InterPro" id="IPR011650">
    <property type="entry name" value="Peptidase_M20_dimer"/>
</dbReference>
<dbReference type="Pfam" id="PF01546">
    <property type="entry name" value="Peptidase_M20"/>
    <property type="match status" value="1"/>
</dbReference>
<dbReference type="Gene3D" id="3.40.630.10">
    <property type="entry name" value="Zn peptidases"/>
    <property type="match status" value="1"/>
</dbReference>
<name>A0ABP8J036_9MICO</name>
<dbReference type="NCBIfam" id="TIGR01891">
    <property type="entry name" value="amidohydrolases"/>
    <property type="match status" value="1"/>
</dbReference>
<dbReference type="RefSeq" id="WP_137320064.1">
    <property type="nucleotide sequence ID" value="NZ_BAABGL010000001.1"/>
</dbReference>
<accession>A0ABP8J036</accession>
<organism evidence="3 4">
    <name type="scientific">Brevibacterium pityocampae</name>
    <dbReference type="NCBI Taxonomy" id="506594"/>
    <lineage>
        <taxon>Bacteria</taxon>
        <taxon>Bacillati</taxon>
        <taxon>Actinomycetota</taxon>
        <taxon>Actinomycetes</taxon>
        <taxon>Micrococcales</taxon>
        <taxon>Brevibacteriaceae</taxon>
        <taxon>Brevibacterium</taxon>
    </lineage>
</organism>
<feature type="domain" description="Peptidase M20 dimerisation" evidence="2">
    <location>
        <begin position="214"/>
        <end position="305"/>
    </location>
</feature>
<dbReference type="Proteomes" id="UP001500642">
    <property type="component" value="Unassembled WGS sequence"/>
</dbReference>
<dbReference type="InterPro" id="IPR052030">
    <property type="entry name" value="Peptidase_M20/M20A_hydrolases"/>
</dbReference>